<name>A0A221KHS1_VITFI</name>
<feature type="domain" description="PIN" evidence="1">
    <location>
        <begin position="12"/>
        <end position="125"/>
    </location>
</feature>
<evidence type="ECO:0000313" key="2">
    <source>
        <dbReference type="EMBL" id="ASM78469.1"/>
    </source>
</evidence>
<protein>
    <submittedName>
        <fullName evidence="2">Twitching motility protein PilT</fullName>
    </submittedName>
</protein>
<dbReference type="RefSeq" id="WP_089417390.1">
    <property type="nucleotide sequence ID" value="NZ_CP022423.1"/>
</dbReference>
<dbReference type="Gene3D" id="3.40.50.1010">
    <property type="entry name" value="5'-nuclease"/>
    <property type="match status" value="1"/>
</dbReference>
<dbReference type="SUPFAM" id="SSF88723">
    <property type="entry name" value="PIN domain-like"/>
    <property type="match status" value="1"/>
</dbReference>
<dbReference type="InterPro" id="IPR002716">
    <property type="entry name" value="PIN_dom"/>
</dbReference>
<accession>A0A221KHS1</accession>
<dbReference type="Proteomes" id="UP000199729">
    <property type="component" value="Chromosome"/>
</dbReference>
<organism evidence="2 3">
    <name type="scientific">Vitreoscilla filiformis</name>
    <dbReference type="NCBI Taxonomy" id="63"/>
    <lineage>
        <taxon>Bacteria</taxon>
        <taxon>Pseudomonadati</taxon>
        <taxon>Pseudomonadota</taxon>
        <taxon>Betaproteobacteria</taxon>
        <taxon>Neisseriales</taxon>
        <taxon>Neisseriaceae</taxon>
        <taxon>Vitreoscilla</taxon>
    </lineage>
</organism>
<dbReference type="EMBL" id="CP022423">
    <property type="protein sequence ID" value="ASM78469.1"/>
    <property type="molecule type" value="Genomic_DNA"/>
</dbReference>
<evidence type="ECO:0000259" key="1">
    <source>
        <dbReference type="Pfam" id="PF01850"/>
    </source>
</evidence>
<keyword evidence="3" id="KW-1185">Reference proteome</keyword>
<reference evidence="2 3" key="1">
    <citation type="submission" date="2017-07" db="EMBL/GenBank/DDBJ databases">
        <title>Complete Genome Sequence of the cosmetic ferment Vitreoscilla filiformis (ATCC15551).</title>
        <authorList>
            <person name="Contreras S."/>
            <person name="Sagory-Zalkind P."/>
            <person name="Blanquart H."/>
            <person name="Iltis A."/>
            <person name="Morand S.C."/>
        </authorList>
    </citation>
    <scope>NUCLEOTIDE SEQUENCE [LARGE SCALE GENOMIC DNA]</scope>
    <source>
        <strain evidence="2 3">ATCC 15551</strain>
    </source>
</reference>
<gene>
    <name evidence="2" type="ORF">VITFI_CDS2692</name>
</gene>
<evidence type="ECO:0000313" key="3">
    <source>
        <dbReference type="Proteomes" id="UP000199729"/>
    </source>
</evidence>
<dbReference type="InterPro" id="IPR029060">
    <property type="entry name" value="PIN-like_dom_sf"/>
</dbReference>
<sequence>MSLAVAPAAPFVFVDTSVLLRSEDGADPAAQARAIDWLAVLWQRRLGRTATSVLTDFYQHATQHLRPAMPAGDARAEVRRYQHWRPWQTDHATVEAAWSVESRFGLRFADALVVAAAQQQGCGWLLSEHLPHGQTVDGVRLLHPQHAAPSILDTAI</sequence>
<dbReference type="KEGG" id="vff:VITFI_CDS2692"/>
<dbReference type="AlphaFoldDB" id="A0A221KHS1"/>
<proteinExistence type="predicted"/>
<dbReference type="Pfam" id="PF01850">
    <property type="entry name" value="PIN"/>
    <property type="match status" value="1"/>
</dbReference>
<dbReference type="OrthoDB" id="9792015at2"/>